<accession>A0A430UEB3</accession>
<dbReference type="AlphaFoldDB" id="A0A430UEB3"/>
<evidence type="ECO:0000256" key="1">
    <source>
        <dbReference type="SAM" id="Phobius"/>
    </source>
</evidence>
<evidence type="ECO:0000313" key="2">
    <source>
        <dbReference type="EMBL" id="RTH97200.1"/>
    </source>
</evidence>
<dbReference type="InterPro" id="IPR019250">
    <property type="entry name" value="DUF2227_metal-bd"/>
</dbReference>
<keyword evidence="2" id="KW-0378">Hydrolase</keyword>
<organism evidence="2 3">
    <name type="scientific">Thermus scotoductus</name>
    <dbReference type="NCBI Taxonomy" id="37636"/>
    <lineage>
        <taxon>Bacteria</taxon>
        <taxon>Thermotogati</taxon>
        <taxon>Deinococcota</taxon>
        <taxon>Deinococci</taxon>
        <taxon>Thermales</taxon>
        <taxon>Thermaceae</taxon>
        <taxon>Thermus</taxon>
    </lineage>
</organism>
<dbReference type="EMBL" id="PEMH01000380">
    <property type="protein sequence ID" value="RTH97200.1"/>
    <property type="molecule type" value="Genomic_DNA"/>
</dbReference>
<dbReference type="PANTHER" id="PTHR39085">
    <property type="entry name" value="SLL0924 PROTEIN"/>
    <property type="match status" value="1"/>
</dbReference>
<keyword evidence="1" id="KW-1133">Transmembrane helix</keyword>
<sequence>MYLLRAKDSHGRPTATLLSVSGQEHDLSTLALALVGGYALAQASPALGASFALGTLAGGLLLSPDLDLPYSTPSRRWGPLRFLWLPYQALHPHRGRSHTYLYGPLSRLLYLGLLLSLLALPLGGLGVVQGLEAQNLLPLLGGKEALGALGGYFLSQWLHLILDGIPPFRRRKRRSF</sequence>
<dbReference type="GO" id="GO:0016787">
    <property type="term" value="F:hydrolase activity"/>
    <property type="evidence" value="ECO:0007669"/>
    <property type="project" value="UniProtKB-KW"/>
</dbReference>
<proteinExistence type="predicted"/>
<dbReference type="Pfam" id="PF09988">
    <property type="entry name" value="DUF2227"/>
    <property type="match status" value="1"/>
</dbReference>
<keyword evidence="1" id="KW-0812">Transmembrane</keyword>
<name>A0A430UEB3_THESC</name>
<keyword evidence="1" id="KW-0472">Membrane</keyword>
<feature type="transmembrane region" description="Helical" evidence="1">
    <location>
        <begin position="108"/>
        <end position="128"/>
    </location>
</feature>
<feature type="transmembrane region" description="Helical" evidence="1">
    <location>
        <begin position="148"/>
        <end position="165"/>
    </location>
</feature>
<reference evidence="2 3" key="1">
    <citation type="journal article" date="2019" name="Extremophiles">
        <title>Biogeography of thermophiles and predominance of Thermus scotoductus in domestic water heaters.</title>
        <authorList>
            <person name="Wilpiszeski R.L."/>
            <person name="Zhang Z."/>
            <person name="House C.H."/>
        </authorList>
    </citation>
    <scope>NUCLEOTIDE SEQUENCE [LARGE SCALE GENOMIC DNA]</scope>
    <source>
        <strain evidence="2 3">16_S16</strain>
    </source>
</reference>
<protein>
    <submittedName>
        <fullName evidence="2">Hydrolase</fullName>
    </submittedName>
</protein>
<dbReference type="Proteomes" id="UP000288347">
    <property type="component" value="Unassembled WGS sequence"/>
</dbReference>
<comment type="caution">
    <text evidence="2">The sequence shown here is derived from an EMBL/GenBank/DDBJ whole genome shotgun (WGS) entry which is preliminary data.</text>
</comment>
<evidence type="ECO:0000313" key="3">
    <source>
        <dbReference type="Proteomes" id="UP000288347"/>
    </source>
</evidence>
<gene>
    <name evidence="2" type="ORF">CSW29_11860</name>
</gene>
<dbReference type="PANTHER" id="PTHR39085:SF1">
    <property type="entry name" value="SLL0924 PROTEIN"/>
    <property type="match status" value="1"/>
</dbReference>